<evidence type="ECO:0000256" key="4">
    <source>
        <dbReference type="ARBA" id="ARBA00022692"/>
    </source>
</evidence>
<keyword evidence="3" id="KW-1003">Cell membrane</keyword>
<feature type="transmembrane region" description="Helical" evidence="7">
    <location>
        <begin position="58"/>
        <end position="79"/>
    </location>
</feature>
<evidence type="ECO:0000256" key="7">
    <source>
        <dbReference type="SAM" id="Phobius"/>
    </source>
</evidence>
<gene>
    <name evidence="8" type="ORF">EHQ30_06925</name>
</gene>
<reference evidence="8" key="1">
    <citation type="journal article" date="2019" name="PLoS Negl. Trop. Dis.">
        <title>Revisiting the worldwide diversity of Leptospira species in the environment.</title>
        <authorList>
            <person name="Vincent A.T."/>
            <person name="Schiettekatte O."/>
            <person name="Bourhy P."/>
            <person name="Veyrier F.J."/>
            <person name="Picardeau M."/>
        </authorList>
    </citation>
    <scope>NUCLEOTIDE SEQUENCE [LARGE SCALE GENOMIC DNA]</scope>
    <source>
        <strain evidence="8">201800277</strain>
    </source>
</reference>
<dbReference type="OrthoDB" id="9786183at2"/>
<dbReference type="PANTHER" id="PTHR36838:SF1">
    <property type="entry name" value="SLR1864 PROTEIN"/>
    <property type="match status" value="1"/>
</dbReference>
<organism evidence="8 9">
    <name type="scientific">Leptospira brenneri</name>
    <dbReference type="NCBI Taxonomy" id="2023182"/>
    <lineage>
        <taxon>Bacteria</taxon>
        <taxon>Pseudomonadati</taxon>
        <taxon>Spirochaetota</taxon>
        <taxon>Spirochaetia</taxon>
        <taxon>Leptospirales</taxon>
        <taxon>Leptospiraceae</taxon>
        <taxon>Leptospira</taxon>
    </lineage>
</organism>
<evidence type="ECO:0000313" key="8">
    <source>
        <dbReference type="EMBL" id="TGK96332.1"/>
    </source>
</evidence>
<evidence type="ECO:0000256" key="1">
    <source>
        <dbReference type="ARBA" id="ARBA00004141"/>
    </source>
</evidence>
<feature type="transmembrane region" description="Helical" evidence="7">
    <location>
        <begin position="29"/>
        <end position="46"/>
    </location>
</feature>
<feature type="transmembrane region" description="Helical" evidence="7">
    <location>
        <begin position="154"/>
        <end position="173"/>
    </location>
</feature>
<evidence type="ECO:0000256" key="6">
    <source>
        <dbReference type="ARBA" id="ARBA00023136"/>
    </source>
</evidence>
<feature type="transmembrane region" description="Helical" evidence="7">
    <location>
        <begin position="243"/>
        <end position="264"/>
    </location>
</feature>
<dbReference type="GO" id="GO:0016020">
    <property type="term" value="C:membrane"/>
    <property type="evidence" value="ECO:0007669"/>
    <property type="project" value="UniProtKB-SubCell"/>
</dbReference>
<dbReference type="Pfam" id="PF03547">
    <property type="entry name" value="Mem_trans"/>
    <property type="match status" value="1"/>
</dbReference>
<dbReference type="AlphaFoldDB" id="A0A2M9Y4A7"/>
<sequence>MENFLLLGVCFGLGLFFRRLPQFPETTPKVLNGFILFISLPALVLYHVHELKVDVTSLLPSSMPWLIFGVAVVFFLGLYKLGFLKFHTAVCLVLTAGFGNTSFVGFPLLETYLGKGSLGYGILADQLGTFMVLSFPGIILASVAMDGNWNFKTLIKRVLGFAPIYALFVAIITRQFVYPEAIKLVLLRLGDTLTPLALVSVGFMLDLRTIAGHGKVLALGLGFKLLFAPLLVYWVYSPLKEDVLLYQTIVLESAMAPMVTSTVITIEKNISPHLASLMLGIGIPISFGTTYVLNFLLKGNYI</sequence>
<keyword evidence="4 7" id="KW-0812">Transmembrane</keyword>
<keyword evidence="5 7" id="KW-1133">Transmembrane helix</keyword>
<feature type="transmembrane region" description="Helical" evidence="7">
    <location>
        <begin position="217"/>
        <end position="236"/>
    </location>
</feature>
<evidence type="ECO:0000256" key="5">
    <source>
        <dbReference type="ARBA" id="ARBA00022989"/>
    </source>
</evidence>
<dbReference type="EMBL" id="RQFP01000001">
    <property type="protein sequence ID" value="TGK96332.1"/>
    <property type="molecule type" value="Genomic_DNA"/>
</dbReference>
<dbReference type="Proteomes" id="UP000297891">
    <property type="component" value="Unassembled WGS sequence"/>
</dbReference>
<keyword evidence="9" id="KW-1185">Reference proteome</keyword>
<evidence type="ECO:0000256" key="3">
    <source>
        <dbReference type="ARBA" id="ARBA00022475"/>
    </source>
</evidence>
<evidence type="ECO:0000313" key="9">
    <source>
        <dbReference type="Proteomes" id="UP000297891"/>
    </source>
</evidence>
<evidence type="ECO:0000256" key="2">
    <source>
        <dbReference type="ARBA" id="ARBA00022448"/>
    </source>
</evidence>
<dbReference type="RefSeq" id="WP_100789519.1">
    <property type="nucleotide sequence ID" value="NZ_NPDQ01000002.1"/>
</dbReference>
<keyword evidence="6 7" id="KW-0472">Membrane</keyword>
<dbReference type="InterPro" id="IPR004776">
    <property type="entry name" value="Mem_transp_PIN-like"/>
</dbReference>
<proteinExistence type="predicted"/>
<accession>A0A2M9Y4A7</accession>
<feature type="transmembrane region" description="Helical" evidence="7">
    <location>
        <begin position="118"/>
        <end position="142"/>
    </location>
</feature>
<feature type="transmembrane region" description="Helical" evidence="7">
    <location>
        <begin position="85"/>
        <end position="106"/>
    </location>
</feature>
<name>A0A2M9Y4A7_9LEPT</name>
<protein>
    <submittedName>
        <fullName evidence="8">Permease</fullName>
    </submittedName>
</protein>
<dbReference type="PANTHER" id="PTHR36838">
    <property type="entry name" value="AUXIN EFFLUX CARRIER FAMILY PROTEIN"/>
    <property type="match status" value="1"/>
</dbReference>
<comment type="caution">
    <text evidence="8">The sequence shown here is derived from an EMBL/GenBank/DDBJ whole genome shotgun (WGS) entry which is preliminary data.</text>
</comment>
<dbReference type="GO" id="GO:0055085">
    <property type="term" value="P:transmembrane transport"/>
    <property type="evidence" value="ECO:0007669"/>
    <property type="project" value="InterPro"/>
</dbReference>
<feature type="transmembrane region" description="Helical" evidence="7">
    <location>
        <begin position="276"/>
        <end position="297"/>
    </location>
</feature>
<comment type="subcellular location">
    <subcellularLocation>
        <location evidence="1">Membrane</location>
        <topology evidence="1">Multi-pass membrane protein</topology>
    </subcellularLocation>
</comment>
<keyword evidence="2" id="KW-0813">Transport</keyword>